<dbReference type="SUPFAM" id="SSF55729">
    <property type="entry name" value="Acyl-CoA N-acyltransferases (Nat)"/>
    <property type="match status" value="1"/>
</dbReference>
<reference evidence="2" key="1">
    <citation type="submission" date="2014-09" db="EMBL/GenBank/DDBJ databases">
        <title>Vibrio variabilis JCM 19239. (C206) whole genome shotgun sequence.</title>
        <authorList>
            <person name="Sawabe T."/>
            <person name="Meirelles P."/>
            <person name="Nakanishi M."/>
            <person name="Sayaka M."/>
            <person name="Hattori M."/>
            <person name="Ohkuma M."/>
        </authorList>
    </citation>
    <scope>NUCLEOTIDE SEQUENCE [LARGE SCALE GENOMIC DNA]</scope>
    <source>
        <strain evidence="2">JCM 19239</strain>
    </source>
</reference>
<dbReference type="EMBL" id="BBMS01000013">
    <property type="protein sequence ID" value="GAL25813.1"/>
    <property type="molecule type" value="Genomic_DNA"/>
</dbReference>
<proteinExistence type="predicted"/>
<gene>
    <name evidence="1" type="ORF">JCM19239_1166</name>
</gene>
<protein>
    <submittedName>
        <fullName evidence="1">Ribosomal-protein-serine acetyltransferase</fullName>
    </submittedName>
</protein>
<dbReference type="Gene3D" id="3.40.630.30">
    <property type="match status" value="1"/>
</dbReference>
<keyword evidence="2" id="KW-1185">Reference proteome</keyword>
<evidence type="ECO:0000313" key="1">
    <source>
        <dbReference type="EMBL" id="GAL25813.1"/>
    </source>
</evidence>
<comment type="caution">
    <text evidence="1">The sequence shown here is derived from an EMBL/GenBank/DDBJ whole genome shotgun (WGS) entry which is preliminary data.</text>
</comment>
<sequence>MEFSFAHLLLTRLEIVCDPANKPSYRFAEKLGATFECLAKNRYIFNGKPREGMVYSLLPSEWNLT</sequence>
<dbReference type="PANTHER" id="PTHR43441:SF11">
    <property type="entry name" value="RIBOSOMAL-PROTEIN-SERINE ACETYLTRANSFERASE"/>
    <property type="match status" value="1"/>
</dbReference>
<name>A0ABQ0JAK9_9VIBR</name>
<organism evidence="1 2">
    <name type="scientific">Vibrio variabilis</name>
    <dbReference type="NCBI Taxonomy" id="990271"/>
    <lineage>
        <taxon>Bacteria</taxon>
        <taxon>Pseudomonadati</taxon>
        <taxon>Pseudomonadota</taxon>
        <taxon>Gammaproteobacteria</taxon>
        <taxon>Vibrionales</taxon>
        <taxon>Vibrionaceae</taxon>
        <taxon>Vibrio</taxon>
    </lineage>
</organism>
<dbReference type="Proteomes" id="UP000029223">
    <property type="component" value="Unassembled WGS sequence"/>
</dbReference>
<dbReference type="InterPro" id="IPR051908">
    <property type="entry name" value="Ribosomal_N-acetyltransferase"/>
</dbReference>
<accession>A0ABQ0JAK9</accession>
<dbReference type="InterPro" id="IPR016181">
    <property type="entry name" value="Acyl_CoA_acyltransferase"/>
</dbReference>
<evidence type="ECO:0000313" key="2">
    <source>
        <dbReference type="Proteomes" id="UP000029223"/>
    </source>
</evidence>
<dbReference type="PANTHER" id="PTHR43441">
    <property type="entry name" value="RIBOSOMAL-PROTEIN-SERINE ACETYLTRANSFERASE"/>
    <property type="match status" value="1"/>
</dbReference>
<reference evidence="2" key="2">
    <citation type="submission" date="2014-09" db="EMBL/GenBank/DDBJ databases">
        <authorList>
            <consortium name="NBRP consortium"/>
            <person name="Sawabe T."/>
            <person name="Meirelles P."/>
            <person name="Nakanishi M."/>
            <person name="Sayaka M."/>
            <person name="Hattori M."/>
            <person name="Ohkuma M."/>
        </authorList>
    </citation>
    <scope>NUCLEOTIDE SEQUENCE [LARGE SCALE GENOMIC DNA]</scope>
    <source>
        <strain evidence="2">JCM 19239</strain>
    </source>
</reference>